<dbReference type="AlphaFoldDB" id="A0A420ZC62"/>
<name>A0A420ZC62_UNCK3</name>
<dbReference type="EMBL" id="QMNG01000026">
    <property type="protein sequence ID" value="RLC36825.1"/>
    <property type="molecule type" value="Genomic_DNA"/>
</dbReference>
<protein>
    <submittedName>
        <fullName evidence="1">Uncharacterized protein</fullName>
    </submittedName>
</protein>
<reference evidence="1 2" key="1">
    <citation type="submission" date="2018-06" db="EMBL/GenBank/DDBJ databases">
        <title>Extensive metabolic versatility and redundancy in microbially diverse, dynamic hydrothermal sediments.</title>
        <authorList>
            <person name="Dombrowski N."/>
            <person name="Teske A."/>
            <person name="Baker B.J."/>
        </authorList>
    </citation>
    <scope>NUCLEOTIDE SEQUENCE [LARGE SCALE GENOMIC DNA]</scope>
    <source>
        <strain evidence="1">B79_G16</strain>
    </source>
</reference>
<organism evidence="1 2">
    <name type="scientific">candidate division Kazan bacterium</name>
    <dbReference type="NCBI Taxonomy" id="2202143"/>
    <lineage>
        <taxon>Bacteria</taxon>
        <taxon>Bacteria division Kazan-3B-28</taxon>
    </lineage>
</organism>
<gene>
    <name evidence="1" type="ORF">DRH29_03695</name>
</gene>
<proteinExistence type="predicted"/>
<accession>A0A420ZC62</accession>
<dbReference type="Proteomes" id="UP000281261">
    <property type="component" value="Unassembled WGS sequence"/>
</dbReference>
<evidence type="ECO:0000313" key="2">
    <source>
        <dbReference type="Proteomes" id="UP000281261"/>
    </source>
</evidence>
<evidence type="ECO:0000313" key="1">
    <source>
        <dbReference type="EMBL" id="RLC36825.1"/>
    </source>
</evidence>
<comment type="caution">
    <text evidence="1">The sequence shown here is derived from an EMBL/GenBank/DDBJ whole genome shotgun (WGS) entry which is preliminary data.</text>
</comment>
<sequence length="111" mass="12634">MVRNMVGKRKIIFGVEYELLRDTPLFKKGERLRFYPIAETEKAIGIARAWELSPTSRPSQEVVVVDGYAVPINPTFWLPKSQIVETVSHVEVPTWLAKKVGVNILRGDNKL</sequence>